<feature type="region of interest" description="Disordered" evidence="15">
    <location>
        <begin position="4055"/>
        <end position="4075"/>
    </location>
</feature>
<dbReference type="InterPro" id="IPR020565">
    <property type="entry name" value="ImidazoleglycerP_deHydtase_CS"/>
</dbReference>
<comment type="subcellular location">
    <subcellularLocation>
        <location evidence="2">Membrane</location>
    </subcellularLocation>
</comment>
<dbReference type="Gene3D" id="3.30.200.20">
    <property type="entry name" value="Phosphorylase Kinase, domain 1"/>
    <property type="match status" value="1"/>
</dbReference>
<dbReference type="InterPro" id="IPR013783">
    <property type="entry name" value="Ig-like_fold"/>
</dbReference>
<comment type="caution">
    <text evidence="18">The sequence shown here is derived from an EMBL/GenBank/DDBJ whole genome shotgun (WGS) entry which is preliminary data.</text>
</comment>
<feature type="transmembrane region" description="Helical" evidence="16">
    <location>
        <begin position="3698"/>
        <end position="3723"/>
    </location>
</feature>
<dbReference type="PROSITE" id="PS00955">
    <property type="entry name" value="IGP_DEHYDRATASE_2"/>
    <property type="match status" value="1"/>
</dbReference>
<organism evidence="18 19">
    <name type="scientific">Planoprotostelium fungivorum</name>
    <dbReference type="NCBI Taxonomy" id="1890364"/>
    <lineage>
        <taxon>Eukaryota</taxon>
        <taxon>Amoebozoa</taxon>
        <taxon>Evosea</taxon>
        <taxon>Variosea</taxon>
        <taxon>Cavosteliida</taxon>
        <taxon>Cavosteliaceae</taxon>
        <taxon>Planoprotostelium</taxon>
    </lineage>
</organism>
<dbReference type="InParanoid" id="A0A2P6NRJ3"/>
<dbReference type="FunFam" id="3.30.230.40:FF:000001">
    <property type="entry name" value="Imidazoleglycerol-phosphate dehydratase HisB"/>
    <property type="match status" value="1"/>
</dbReference>
<dbReference type="InterPro" id="IPR020635">
    <property type="entry name" value="Tyr_kinase_cat_dom"/>
</dbReference>
<dbReference type="Gene3D" id="2.60.40.10">
    <property type="entry name" value="Immunoglobulins"/>
    <property type="match status" value="1"/>
</dbReference>
<dbReference type="UniPathway" id="UPA00031">
    <property type="reaction ID" value="UER00011"/>
</dbReference>
<dbReference type="EC" id="4.2.1.19" evidence="14"/>
<dbReference type="HAMAP" id="MF_00076">
    <property type="entry name" value="HisB"/>
    <property type="match status" value="1"/>
</dbReference>
<dbReference type="InterPro" id="IPR008266">
    <property type="entry name" value="Tyr_kinase_AS"/>
</dbReference>
<gene>
    <name evidence="18" type="ORF">PROFUN_05205</name>
</gene>
<keyword evidence="8 16" id="KW-1133">Transmembrane helix</keyword>
<dbReference type="PANTHER" id="PTHR23133:SF2">
    <property type="entry name" value="IMIDAZOLEGLYCEROL-PHOSPHATE DEHYDRATASE"/>
    <property type="match status" value="1"/>
</dbReference>
<dbReference type="GO" id="GO:0016020">
    <property type="term" value="C:membrane"/>
    <property type="evidence" value="ECO:0007669"/>
    <property type="project" value="UniProtKB-SubCell"/>
</dbReference>
<dbReference type="Pfam" id="PF07714">
    <property type="entry name" value="PK_Tyr_Ser-Thr"/>
    <property type="match status" value="1"/>
</dbReference>
<dbReference type="SUPFAM" id="SSF54211">
    <property type="entry name" value="Ribosomal protein S5 domain 2-like"/>
    <property type="match status" value="2"/>
</dbReference>
<keyword evidence="13" id="KW-0067">ATP-binding</keyword>
<dbReference type="PROSITE" id="PS00109">
    <property type="entry name" value="PROTEIN_KINASE_TYR"/>
    <property type="match status" value="1"/>
</dbReference>
<evidence type="ECO:0000259" key="17">
    <source>
        <dbReference type="PROSITE" id="PS50011"/>
    </source>
</evidence>
<evidence type="ECO:0000256" key="5">
    <source>
        <dbReference type="ARBA" id="ARBA00016664"/>
    </source>
</evidence>
<keyword evidence="19" id="KW-1185">Reference proteome</keyword>
<dbReference type="PROSITE" id="PS50011">
    <property type="entry name" value="PROTEIN_KINASE_DOM"/>
    <property type="match status" value="1"/>
</dbReference>
<evidence type="ECO:0000256" key="6">
    <source>
        <dbReference type="ARBA" id="ARBA00022605"/>
    </source>
</evidence>
<comment type="catalytic activity">
    <reaction evidence="1 14">
        <text>D-erythro-1-(imidazol-4-yl)glycerol 3-phosphate = 3-(imidazol-4-yl)-2-oxopropyl phosphate + H2O</text>
        <dbReference type="Rhea" id="RHEA:11040"/>
        <dbReference type="ChEBI" id="CHEBI:15377"/>
        <dbReference type="ChEBI" id="CHEBI:57766"/>
        <dbReference type="ChEBI" id="CHEBI:58278"/>
        <dbReference type="EC" id="4.2.1.19"/>
    </reaction>
</comment>
<comment type="pathway">
    <text evidence="3 14">Amino-acid biosynthesis; L-histidine biosynthesis; L-histidine from 5-phospho-alpha-D-ribose 1-diphosphate: step 6/9.</text>
</comment>
<evidence type="ECO:0000313" key="19">
    <source>
        <dbReference type="Proteomes" id="UP000241769"/>
    </source>
</evidence>
<dbReference type="GO" id="GO:0004713">
    <property type="term" value="F:protein tyrosine kinase activity"/>
    <property type="evidence" value="ECO:0007669"/>
    <property type="project" value="InterPro"/>
</dbReference>
<dbReference type="InterPro" id="IPR011009">
    <property type="entry name" value="Kinase-like_dom_sf"/>
</dbReference>
<feature type="binding site" evidence="13">
    <location>
        <position position="3785"/>
    </location>
    <ligand>
        <name>ATP</name>
        <dbReference type="ChEBI" id="CHEBI:30616"/>
    </ligand>
</feature>
<name>A0A2P6NRJ3_9EUKA</name>
<keyword evidence="10 16" id="KW-0472">Membrane</keyword>
<dbReference type="CDD" id="cd13999">
    <property type="entry name" value="STKc_MAP3K-like"/>
    <property type="match status" value="1"/>
</dbReference>
<accession>A0A2P6NRJ3</accession>
<dbReference type="PANTHER" id="PTHR23133">
    <property type="entry name" value="IMIDAZOLEGLYCEROL-PHOSPHATE DEHYDRATASE HIS7"/>
    <property type="match status" value="1"/>
</dbReference>
<evidence type="ECO:0000256" key="8">
    <source>
        <dbReference type="ARBA" id="ARBA00022989"/>
    </source>
</evidence>
<dbReference type="Gene3D" id="3.30.230.40">
    <property type="entry name" value="Imidazole glycerol phosphate dehydratase, domain 1"/>
    <property type="match status" value="2"/>
</dbReference>
<keyword evidence="13" id="KW-0547">Nucleotide-binding</keyword>
<dbReference type="SMART" id="SM00219">
    <property type="entry name" value="TyrKc"/>
    <property type="match status" value="1"/>
</dbReference>
<dbReference type="InterPro" id="IPR002859">
    <property type="entry name" value="PKD/REJ-like"/>
</dbReference>
<evidence type="ECO:0000256" key="10">
    <source>
        <dbReference type="ARBA" id="ARBA00023136"/>
    </source>
</evidence>
<sequence>MVIPYVNTPPEVLAVYAALSRHGSYVSDFSDHRDMALRSLASISLADLSAQFNELSSDDKIRLDRQIQQLNELARNQNGAKRVATIERKTYETEIRVSIDLDGDGTQIKISTGIGFLDHMFHALAKHGRFDLQLSCKGDTFIDDHHSAEDCAIALGEAFDKALGQRKGINRYGSSHAPLDEALSLAVVDISSRPYATINLHLQREKVGDLSCEMVSHVFKSFATAARITLHVNVLNGENDHHRIESAFKALALALRQAITVDPTRLDQVPSTKVNVRTFQIERQRKMLTPLLLLALTSPCLAASYVVASTYSACGGPLLAETFYPLPSSCYTENGGNYYIWSYNSSARTVSRSLYGDAACSSTSTYNDTYIPGTCYSSLIFSVQSSIPASAVTNTGRVYQTFCSSMLCKNIVRVVTTLLAKPCSPYDDSNPLVGVPTFGISTAIDQQNANLTRYSCTSAAYSSCSARTVWRTGTVYSSSSTFFFYTIPPYSPTSPAGIVRGLDPNNNIATNPLPQSDFGYNLLSPPWNEYSNSGISSGYGWMTTSNFTFNPCYFLQNPSSIATSLHLQPGFYTYSLLAAGRSTQRGYSYGGDVTTQLTISYNTINMVTNFSTYTGSPWLPYSWAFSLNQTTSVTISMATQPTNGDNTMFLALIGLSRLPPVASNGVMLNGDFESSSPGSNNYYYLSSVMAWVGRGYGILYNATATGFNYPPKSQGMFAFIQSTTQFCSYVEQQVQLLPNRAYKFTFNYAGRYTNSYDYFDGNWVGTAGRIATSDSTIFDVQPISSVSSQPWSTSTSYWSASNVTLYRVGLYADPVTCTFGVQDHVMYVDNFVITLLPMLQVNSNNTLSPFLPKFGAFDLTGVGMGGNVSMIQCSVVGLSCTVVAVVDSVISLSTNGAAAPIPGVTYTGTIYYLGQSSIFTFGWTGSIITATATYIDNNNAILTFNMNVSSSCPPTICTTITAQKVQYYVGQSSYATIAISMGMFAAQSSGYPMLPVTLSANISSNVVSVFMTKQSVNCSTPLALSYSYLFNTSSDVITWSGNGSQSSRLQQLSVLPSMAAPGNQTYGISIINSFGTFSGSVVVVVPIYILSIDIPAITVMISTPTSMQAVMCSALGLNYLWSLNGATYSGFQMTIPAYRLNQGYNLISLTASASSTLSQSTSRSFNALASPPIIVISPSTSISAKLDNTIIIDASNSIDVDRDPTSDTPSALVYSWSKINALSDSDLANATLIFPPNTFAVGVYTFILTVRSPYGLSSATSVYLNVSLTIPPPNYVLVTSYSGDVCRGSQPQLITAYYVNSCYLNGSRYVCDVQCLNCALDTNLTSGCYLEGALYTSMSLPSYSDSGSNVVQTWCLNVPCTQPSIIKIYPAQRPCSYSSTNGTIGFPQYACDTNNVYRYSCSSSSCSSCSLADTIPLKTFQSVGGSYVYHTCGTWSINQPSGTVRNFPFYSDFRLGVNASLIAPRLPFWYFFGLAGITQNDQIYAFVGNNVTGGVCGSINLNVAMTPGDWIVSSVGSYNGTGYPLLMVHDSTSQLVFNQSLTVTSVKSTKSSNFSITYYDVFTLTYILNNCTDPVSSLKLFNVSVQKVHAPAISVGNITGANFQGTIGLNPVPQVGNWIFRSSGLTNASSVIAGPLLPGIPPSGNNVAYLRSITGGCASVENDVKLTPGIAYTLNLQLAGASSSSIPLQDGNMLVQVSVTSTSRTINSSISITQTTPFSAYNVILPATIDQVFHVTVAGDLSSCGLGVQDHMIYLDNLFFYPIPLPQVILVTTKPSFILPFGTLQITGFNLGADVSSVLVQINGSACQNLVLQSSQSLSCFYPNPQYSVVYPSTLTVYNQTINFTSVWNYGNFSYSSTFTSNSTLTVNFSTPTNQGGQNTFATFPCGQMITTELNISQSVCMWLSNSVLQATLSVFPKQIQVSPIVKRADDDSPISSITTVASSFDACTPIVVSISPSPFSLPDDVTACYMSSGILQGNSLQYTIPSNSLYPGTFSINCSIQSRIFGDSNGTYSFSVIMPKFAAVALTDPSSPSQFAIYQNVSVTATISPACTTGIFLTWSLNKFSINGSTVIIPAYHLSPGTNVIGVTLTSSAGVVGDTSSLLVQAYTTPPVASIVPDYNVKRMVSEDFTISVCGSYDPDSNPSVGNSLIYGWTCLVQGTTQPCQYANGTEVRFSNTTCNLTFTANKLPVGVYSFSLVLQGKLRTTSVYVSVNIIPYVQPANYIVENVYTRSSCNGDIVQTRYTPVNTCIYDQVGRYISYVTLRVTTCGCSSCTPQPATPSCTMSSALILPSYLDDGNTAVQIRCSDSLCSSINATDISFPTLSCSLSSGITLYDCFANCTGCTMTSSIPTGQTISMDTNSILFQGPGYNLFTCSTWNAVDRAGCSTAPLSGPFSYGESFSNSIVPPWSFGPFAGVVNSTNDLNAPLTSDQLFAYLSGDAYGTCGQFSSCVVAGPGQWLLQFRVSSSSSSALSVKILLNNYIISTATFNASHLQWIVHNISVKLTSGGYVRLQFDDILCNGTKTYVDDVTFNLLSPIIPLFENISGGGFPGNISSAYFLPPSIGLWSFSGAGIQLASDGNSPYGYVFSSLFDSSTAFIRSISGGCGSISTDIGVSARSAYRLGFRVAGRIRSTITSDSDLLLHLSVTGTRSIYNASVQVPASAQSYDYIFLTDDSTVIHLSVVADAASCTFGPMMHSAFVSGFFITRILKPSITSIQTDGVFGTLTLVGAGFGTDASDITVNIGSGICENVTLSTYGIMCQFDPVVNIVYNASITVGLQTTPFNVTWRYANINYTATFDSANSVVVSFSQPTNGLALNFTCDKYFITSELESSSNHLIPSGFSLASSNCIWYNSSSVTIYIDPEIIPQIFTIQIRPVITSANMIPISPRVVTTTTPSLGQISLSIIDCGACSSPAVQLSSSPFRSATDIIMWNISPAYFSIPNGPDITMDALKLPPGFYQLSATIISNLFGNSSTSTAFHMSVPEISISSPSSTLLLLQSFPLSATTTKTCNTSSLSYLWILPRSKTLSGSSVIVAPYSLLLGLNALNLNISVLDSPSLGITLPFVVATSGTPPVISIIQGSSFTRGINASWGLNASATDPDQDPNDLNHRPLSFRWTCLRINGHVCVNRLNQPLLSNSTGNSLFFPTQTLTAGTHVFTLEVTSATSQASASAYVQVVQGLPPVVAISGPQPYASASERIVLYGQVVTSNAVTYQWTVSLFDAGTNISFLFDLASPNVLSDADSPVLILAPNVVSLGVRYEFQLTATDTVSNLQGYSSIIIQTTNPPTPGLLDVDSFNGTLYDSLFTVRTYNWSTEYAPLSYAFYYAPADRPDNLINFYVGFNETASMIINSPDDQVILTVIATDVHGTSSRIDQKFTFQSSTMNVDGLISQILEAIDYSSSISVDNGIQSLLSIYHGSSLTNQQRTNLIQSMQNVFVMCSNQPVDGLTATQRLKIASMLCSSSRCPTILVQLLRGMLDHIKLNGSTLPDDFTSFAMPVITASISSRKRASTVNYQQMVEDLIDLQLQNRICGERAQIGRSEVFSVFSTRQSATVINGLTLGFTNGNVTLPKSFVSASTTDCYDIKFISWNGTESSNSSAPILSLRVSPGVYRDLRQNVVLNFRTTSTSSLYCASRENSSHPFERDPLCIYQSIGGSASCSCNHLTEYTVYLEPRIQTSQVNNQVAPTSADGASVPVGIIAGVALGGAAFLLLIVLLLALYLRQQNRSKRALGISMINLSPEDFASVRSGALNADELSNMKQIGAGAFGVVYRAQWRELNVAVKQMKNIHATSAELKDFISEVSILQNLRAHPNLVMFIGITIPPQMLTIVIEYCAQGSMYNYLRDHTVEMCTKLDFVIGIARGMLHLHKENIIHRDLAVRNILLTESLVPKVSDFGLSRAIQESEDASQTQSMTGPIKWMSPESLFAKQYSSKSDVWSFGVVIWEIVTVEDPFKDLSPVDVAVGVVRDGLRLVVPSDIPPLLDSLMKSCWNQEPTDRPNFVQICRSLQKSTDVREELANDQIEDAELHHQQADDSHQYEALHLSDALTAAKGESGAVVPGNQLQVESQYSESI</sequence>
<evidence type="ECO:0000256" key="9">
    <source>
        <dbReference type="ARBA" id="ARBA00023102"/>
    </source>
</evidence>
<dbReference type="Pfam" id="PF02010">
    <property type="entry name" value="REJ"/>
    <property type="match status" value="3"/>
</dbReference>
<keyword evidence="11" id="KW-0675">Receptor</keyword>
<keyword evidence="9 14" id="KW-0368">Histidine biosynthesis</keyword>
<keyword evidence="7 16" id="KW-0812">Transmembrane</keyword>
<evidence type="ECO:0000313" key="18">
    <source>
        <dbReference type="EMBL" id="PRP86567.1"/>
    </source>
</evidence>
<dbReference type="InterPro" id="IPR000807">
    <property type="entry name" value="ImidazoleglycerolP_deHydtase"/>
</dbReference>
<evidence type="ECO:0000256" key="15">
    <source>
        <dbReference type="SAM" id="MobiDB-lite"/>
    </source>
</evidence>
<dbReference type="InterPro" id="IPR038494">
    <property type="entry name" value="IGPD_sf"/>
</dbReference>
<evidence type="ECO:0000256" key="13">
    <source>
        <dbReference type="PROSITE-ProRule" id="PRU10141"/>
    </source>
</evidence>
<dbReference type="Gene3D" id="1.10.510.10">
    <property type="entry name" value="Transferase(Phosphotransferase) domain 1"/>
    <property type="match status" value="1"/>
</dbReference>
<evidence type="ECO:0000256" key="12">
    <source>
        <dbReference type="ARBA" id="ARBA00023239"/>
    </source>
</evidence>
<keyword evidence="6" id="KW-0028">Amino-acid biosynthesis</keyword>
<dbReference type="GO" id="GO:0004424">
    <property type="term" value="F:imidazoleglycerol-phosphate dehydratase activity"/>
    <property type="evidence" value="ECO:0007669"/>
    <property type="project" value="UniProtKB-EC"/>
</dbReference>
<dbReference type="Pfam" id="PF00475">
    <property type="entry name" value="IGPD"/>
    <property type="match status" value="1"/>
</dbReference>
<dbReference type="InterPro" id="IPR001245">
    <property type="entry name" value="Ser-Thr/Tyr_kinase_cat_dom"/>
</dbReference>
<dbReference type="Proteomes" id="UP000241769">
    <property type="component" value="Unassembled WGS sequence"/>
</dbReference>
<dbReference type="InterPro" id="IPR020568">
    <property type="entry name" value="Ribosomal_Su5_D2-typ_SF"/>
</dbReference>
<dbReference type="STRING" id="1890364.A0A2P6NRJ3"/>
<evidence type="ECO:0000256" key="14">
    <source>
        <dbReference type="RuleBase" id="RU000598"/>
    </source>
</evidence>
<feature type="compositionally biased region" description="Polar residues" evidence="15">
    <location>
        <begin position="4063"/>
        <end position="4075"/>
    </location>
</feature>
<proteinExistence type="inferred from homology"/>
<evidence type="ECO:0000256" key="16">
    <source>
        <dbReference type="SAM" id="Phobius"/>
    </source>
</evidence>
<dbReference type="FunFam" id="3.30.230.40:FF:000003">
    <property type="entry name" value="Imidazoleglycerol-phosphate dehydratase HisB"/>
    <property type="match status" value="1"/>
</dbReference>
<dbReference type="OrthoDB" id="10059060at2759"/>
<dbReference type="CDD" id="cd07914">
    <property type="entry name" value="IGPD"/>
    <property type="match status" value="1"/>
</dbReference>
<keyword evidence="12 14" id="KW-0456">Lyase</keyword>
<evidence type="ECO:0000256" key="11">
    <source>
        <dbReference type="ARBA" id="ARBA00023170"/>
    </source>
</evidence>
<reference evidence="18 19" key="1">
    <citation type="journal article" date="2018" name="Genome Biol. Evol.">
        <title>Multiple Roots of Fruiting Body Formation in Amoebozoa.</title>
        <authorList>
            <person name="Hillmann F."/>
            <person name="Forbes G."/>
            <person name="Novohradska S."/>
            <person name="Ferling I."/>
            <person name="Riege K."/>
            <person name="Groth M."/>
            <person name="Westermann M."/>
            <person name="Marz M."/>
            <person name="Spaller T."/>
            <person name="Winckler T."/>
            <person name="Schaap P."/>
            <person name="Glockner G."/>
        </authorList>
    </citation>
    <scope>NUCLEOTIDE SEQUENCE [LARGE SCALE GENOMIC DNA]</scope>
    <source>
        <strain evidence="18 19">Jena</strain>
    </source>
</reference>
<dbReference type="NCBIfam" id="NF002111">
    <property type="entry name" value="PRK00951.2-1"/>
    <property type="match status" value="1"/>
</dbReference>
<evidence type="ECO:0000256" key="3">
    <source>
        <dbReference type="ARBA" id="ARBA00005047"/>
    </source>
</evidence>
<feature type="domain" description="Protein kinase" evidence="17">
    <location>
        <begin position="3758"/>
        <end position="4019"/>
    </location>
</feature>
<dbReference type="PROSITE" id="PS00954">
    <property type="entry name" value="IGP_DEHYDRATASE_1"/>
    <property type="match status" value="1"/>
</dbReference>
<dbReference type="PROSITE" id="PS00107">
    <property type="entry name" value="PROTEIN_KINASE_ATP"/>
    <property type="match status" value="1"/>
</dbReference>
<evidence type="ECO:0000256" key="2">
    <source>
        <dbReference type="ARBA" id="ARBA00004370"/>
    </source>
</evidence>
<dbReference type="GO" id="GO:0005524">
    <property type="term" value="F:ATP binding"/>
    <property type="evidence" value="ECO:0007669"/>
    <property type="project" value="UniProtKB-UniRule"/>
</dbReference>
<dbReference type="GO" id="GO:0000105">
    <property type="term" value="P:L-histidine biosynthetic process"/>
    <property type="evidence" value="ECO:0007669"/>
    <property type="project" value="UniProtKB-UniPathway"/>
</dbReference>
<comment type="similarity">
    <text evidence="4 14">Belongs to the imidazoleglycerol-phosphate dehydratase family.</text>
</comment>
<dbReference type="Pfam" id="PF01833">
    <property type="entry name" value="TIG"/>
    <property type="match status" value="1"/>
</dbReference>
<evidence type="ECO:0000256" key="7">
    <source>
        <dbReference type="ARBA" id="ARBA00022692"/>
    </source>
</evidence>
<evidence type="ECO:0000256" key="4">
    <source>
        <dbReference type="ARBA" id="ARBA00007481"/>
    </source>
</evidence>
<dbReference type="EMBL" id="MDYQ01000029">
    <property type="protein sequence ID" value="PRP86567.1"/>
    <property type="molecule type" value="Genomic_DNA"/>
</dbReference>
<protein>
    <recommendedName>
        <fullName evidence="5 14">Imidazoleglycerol-phosphate dehydratase</fullName>
        <ecNumber evidence="14">4.2.1.19</ecNumber>
    </recommendedName>
</protein>
<dbReference type="InterPro" id="IPR000719">
    <property type="entry name" value="Prot_kinase_dom"/>
</dbReference>
<dbReference type="SUPFAM" id="SSF56112">
    <property type="entry name" value="Protein kinase-like (PK-like)"/>
    <property type="match status" value="1"/>
</dbReference>
<evidence type="ECO:0000256" key="1">
    <source>
        <dbReference type="ARBA" id="ARBA00001723"/>
    </source>
</evidence>
<dbReference type="PRINTS" id="PR00109">
    <property type="entry name" value="TYRKINASE"/>
</dbReference>
<dbReference type="InterPro" id="IPR002909">
    <property type="entry name" value="IPT_dom"/>
</dbReference>
<dbReference type="InterPro" id="IPR017441">
    <property type="entry name" value="Protein_kinase_ATP_BS"/>
</dbReference>
<dbReference type="NCBIfam" id="NF002114">
    <property type="entry name" value="PRK00951.2-4"/>
    <property type="match status" value="1"/>
</dbReference>